<evidence type="ECO:0008006" key="9">
    <source>
        <dbReference type="Google" id="ProtNLM"/>
    </source>
</evidence>
<comment type="subcellular location">
    <subcellularLocation>
        <location evidence="1">Membrane</location>
        <topology evidence="1">Multi-pass membrane protein</topology>
    </subcellularLocation>
</comment>
<evidence type="ECO:0000313" key="8">
    <source>
        <dbReference type="Proteomes" id="UP000026960"/>
    </source>
</evidence>
<proteinExistence type="inferred from homology"/>
<dbReference type="Gramene" id="OBART12G20100.1">
    <property type="protein sequence ID" value="OBART12G20100.1"/>
    <property type="gene ID" value="OBART12G20100"/>
</dbReference>
<evidence type="ECO:0000256" key="2">
    <source>
        <dbReference type="ARBA" id="ARBA00005982"/>
    </source>
</evidence>
<evidence type="ECO:0000256" key="4">
    <source>
        <dbReference type="ARBA" id="ARBA00022989"/>
    </source>
</evidence>
<dbReference type="EnsemblPlants" id="OBART12G20100.1">
    <property type="protein sequence ID" value="OBART12G20100.1"/>
    <property type="gene ID" value="OBART12G20100"/>
</dbReference>
<dbReference type="PaxDb" id="65489-OBART12G20100.1"/>
<keyword evidence="5 6" id="KW-0472">Membrane</keyword>
<evidence type="ECO:0000256" key="1">
    <source>
        <dbReference type="ARBA" id="ARBA00004141"/>
    </source>
</evidence>
<dbReference type="Proteomes" id="UP000026960">
    <property type="component" value="Chromosome 12"/>
</dbReference>
<feature type="transmembrane region" description="Helical" evidence="6">
    <location>
        <begin position="142"/>
        <end position="167"/>
    </location>
</feature>
<evidence type="ECO:0000256" key="5">
    <source>
        <dbReference type="ARBA" id="ARBA00023136"/>
    </source>
</evidence>
<feature type="transmembrane region" description="Helical" evidence="6">
    <location>
        <begin position="187"/>
        <end position="208"/>
    </location>
</feature>
<dbReference type="PANTHER" id="PTHR11654">
    <property type="entry name" value="OLIGOPEPTIDE TRANSPORTER-RELATED"/>
    <property type="match status" value="1"/>
</dbReference>
<dbReference type="HOGENOM" id="CLU_864297_0_0_1"/>
<dbReference type="InterPro" id="IPR036259">
    <property type="entry name" value="MFS_trans_sf"/>
</dbReference>
<keyword evidence="4 6" id="KW-1133">Transmembrane helix</keyword>
<keyword evidence="3 6" id="KW-0812">Transmembrane</keyword>
<feature type="transmembrane region" description="Helical" evidence="6">
    <location>
        <begin position="301"/>
        <end position="319"/>
    </location>
</feature>
<evidence type="ECO:0000256" key="6">
    <source>
        <dbReference type="SAM" id="Phobius"/>
    </source>
</evidence>
<name>A0A0D3HX68_9ORYZ</name>
<dbReference type="AlphaFoldDB" id="A0A0D3HX68"/>
<reference evidence="7" key="1">
    <citation type="journal article" date="2009" name="Rice">
        <title>De Novo Next Generation Sequencing of Plant Genomes.</title>
        <authorList>
            <person name="Rounsley S."/>
            <person name="Marri P.R."/>
            <person name="Yu Y."/>
            <person name="He R."/>
            <person name="Sisneros N."/>
            <person name="Goicoechea J.L."/>
            <person name="Lee S.J."/>
            <person name="Angelova A."/>
            <person name="Kudrna D."/>
            <person name="Luo M."/>
            <person name="Affourtit J."/>
            <person name="Desany B."/>
            <person name="Knight J."/>
            <person name="Niazi F."/>
            <person name="Egholm M."/>
            <person name="Wing R.A."/>
        </authorList>
    </citation>
    <scope>NUCLEOTIDE SEQUENCE [LARGE SCALE GENOMIC DNA]</scope>
    <source>
        <strain evidence="7">cv. IRGC 105608</strain>
    </source>
</reference>
<feature type="transmembrane region" description="Helical" evidence="6">
    <location>
        <begin position="96"/>
        <end position="121"/>
    </location>
</feature>
<protein>
    <recommendedName>
        <fullName evidence="9">Major facilitator superfamily (MFS) profile domain-containing protein</fullName>
    </recommendedName>
</protein>
<dbReference type="GO" id="GO:0022857">
    <property type="term" value="F:transmembrane transporter activity"/>
    <property type="evidence" value="ECO:0007669"/>
    <property type="project" value="InterPro"/>
</dbReference>
<accession>A0A0D3HX68</accession>
<sequence length="355" mass="38992">MEKQQQPGEKKITGGEEEEEVISSVRYRGWKSMPYVIGNETFEKLGTIGTTANLLVYLTTVYHLPSVHAATLLNFFSGTTNLAPLLGAFLSDTFLGRYTTIAAASLASCLGMLLLTLTAAIPSLHPPPSGHALQMDRRLTRWWAFEVPAGSMVVFNMMAMTVWIPVYDRVVVPALRRVTGKEGGISQLQRIGVGLVLSVATMVVAAAVEQRRRRLGAVGVKMSFLWLVPQQVAAGMSEAFAAIGQTELYYRQFPENMRSVAGALFFLAFALANYASGFMVAAVHRTTGWLAQDLNHARLDLFYLTVAAIAAANVCYFLLCARWYRFKNTTIADHVELPDYHHHQPGTANTIGSKV</sequence>
<dbReference type="SUPFAM" id="SSF103473">
    <property type="entry name" value="MFS general substrate transporter"/>
    <property type="match status" value="1"/>
</dbReference>
<feature type="transmembrane region" description="Helical" evidence="6">
    <location>
        <begin position="54"/>
        <end position="76"/>
    </location>
</feature>
<comment type="similarity">
    <text evidence="2">Belongs to the major facilitator superfamily. Proton-dependent oligopeptide transporter (POT/PTR) (TC 2.A.17) family.</text>
</comment>
<reference evidence="7" key="2">
    <citation type="submission" date="2015-03" db="UniProtKB">
        <authorList>
            <consortium name="EnsemblPlants"/>
        </authorList>
    </citation>
    <scope>IDENTIFICATION</scope>
</reference>
<evidence type="ECO:0000313" key="7">
    <source>
        <dbReference type="EnsemblPlants" id="OBART12G20100.1"/>
    </source>
</evidence>
<dbReference type="Gene3D" id="1.20.1250.20">
    <property type="entry name" value="MFS general substrate transporter like domains"/>
    <property type="match status" value="2"/>
</dbReference>
<dbReference type="GO" id="GO:0016020">
    <property type="term" value="C:membrane"/>
    <property type="evidence" value="ECO:0007669"/>
    <property type="project" value="UniProtKB-SubCell"/>
</dbReference>
<dbReference type="eggNOG" id="KOG1237">
    <property type="taxonomic scope" value="Eukaryota"/>
</dbReference>
<dbReference type="Pfam" id="PF00854">
    <property type="entry name" value="PTR2"/>
    <property type="match status" value="1"/>
</dbReference>
<organism evidence="7">
    <name type="scientific">Oryza barthii</name>
    <dbReference type="NCBI Taxonomy" id="65489"/>
    <lineage>
        <taxon>Eukaryota</taxon>
        <taxon>Viridiplantae</taxon>
        <taxon>Streptophyta</taxon>
        <taxon>Embryophyta</taxon>
        <taxon>Tracheophyta</taxon>
        <taxon>Spermatophyta</taxon>
        <taxon>Magnoliopsida</taxon>
        <taxon>Liliopsida</taxon>
        <taxon>Poales</taxon>
        <taxon>Poaceae</taxon>
        <taxon>BOP clade</taxon>
        <taxon>Oryzoideae</taxon>
        <taxon>Oryzeae</taxon>
        <taxon>Oryzinae</taxon>
        <taxon>Oryza</taxon>
    </lineage>
</organism>
<evidence type="ECO:0000256" key="3">
    <source>
        <dbReference type="ARBA" id="ARBA00022692"/>
    </source>
</evidence>
<keyword evidence="8" id="KW-1185">Reference proteome</keyword>
<dbReference type="InterPro" id="IPR000109">
    <property type="entry name" value="POT_fam"/>
</dbReference>
<feature type="transmembrane region" description="Helical" evidence="6">
    <location>
        <begin position="260"/>
        <end position="281"/>
    </location>
</feature>